<dbReference type="InterPro" id="IPR011990">
    <property type="entry name" value="TPR-like_helical_dom_sf"/>
</dbReference>
<gene>
    <name evidence="1" type="ORF">PVN32_17760</name>
</gene>
<proteinExistence type="predicted"/>
<evidence type="ECO:0000313" key="1">
    <source>
        <dbReference type="EMBL" id="MDE1454009.1"/>
    </source>
</evidence>
<dbReference type="EMBL" id="JARAFO010000078">
    <property type="protein sequence ID" value="MDE1454009.1"/>
    <property type="molecule type" value="Genomic_DNA"/>
</dbReference>
<reference evidence="1" key="1">
    <citation type="submission" date="2022-12" db="EMBL/GenBank/DDBJ databases">
        <title>Draft Genome Sequences of Bacillus licheniformis and Bacillus paralicheniformis strains isolated from Irish skim milk powders.</title>
        <authorList>
            <person name="Lourenco A."/>
            <person name="Li F."/>
            <person name="Geraldine D."/>
            <person name="Tobin J.T."/>
            <person name="Butler F."/>
            <person name="Jordan K."/>
            <person name="Obrien T."/>
        </authorList>
    </citation>
    <scope>NUCLEOTIDE SEQUENCE</scope>
    <source>
        <strain evidence="1">3370</strain>
    </source>
</reference>
<comment type="caution">
    <text evidence="1">The sequence shown here is derived from an EMBL/GenBank/DDBJ whole genome shotgun (WGS) entry which is preliminary data.</text>
</comment>
<dbReference type="Pfam" id="PF18801">
    <property type="entry name" value="RapH_N"/>
    <property type="match status" value="1"/>
</dbReference>
<dbReference type="RefSeq" id="WP_261378959.1">
    <property type="nucleotide sequence ID" value="NZ_AP023088.1"/>
</dbReference>
<name>A0AAW6KHQ4_9BACI</name>
<dbReference type="Proteomes" id="UP001216709">
    <property type="component" value="Unassembled WGS sequence"/>
</dbReference>
<dbReference type="AlphaFoldDB" id="A0AAW6KHQ4"/>
<protein>
    <submittedName>
        <fullName evidence="1">Uncharacterized protein</fullName>
    </submittedName>
</protein>
<organism evidence="1 2">
    <name type="scientific">Bacillus paralicheniformis</name>
    <dbReference type="NCBI Taxonomy" id="1648923"/>
    <lineage>
        <taxon>Bacteria</taxon>
        <taxon>Bacillati</taxon>
        <taxon>Bacillota</taxon>
        <taxon>Bacilli</taxon>
        <taxon>Bacillales</taxon>
        <taxon>Bacillaceae</taxon>
        <taxon>Bacillus</taxon>
    </lineage>
</organism>
<sequence>MLVALEPKVAFEKVGKMLNDWYCFIRQNNIQNATKLREALQH</sequence>
<evidence type="ECO:0000313" key="2">
    <source>
        <dbReference type="Proteomes" id="UP001216709"/>
    </source>
</evidence>
<dbReference type="Gene3D" id="1.25.40.10">
    <property type="entry name" value="Tetratricopeptide repeat domain"/>
    <property type="match status" value="1"/>
</dbReference>
<accession>A0AAW6KHQ4</accession>